<reference evidence="2 3" key="1">
    <citation type="journal article" date="2020" name="Cell">
        <title>Large-Scale Comparative Analyses of Tick Genomes Elucidate Their Genetic Diversity and Vector Capacities.</title>
        <authorList>
            <consortium name="Tick Genome and Microbiome Consortium (TIGMIC)"/>
            <person name="Jia N."/>
            <person name="Wang J."/>
            <person name="Shi W."/>
            <person name="Du L."/>
            <person name="Sun Y."/>
            <person name="Zhan W."/>
            <person name="Jiang J.F."/>
            <person name="Wang Q."/>
            <person name="Zhang B."/>
            <person name="Ji P."/>
            <person name="Bell-Sakyi L."/>
            <person name="Cui X.M."/>
            <person name="Yuan T.T."/>
            <person name="Jiang B.G."/>
            <person name="Yang W.F."/>
            <person name="Lam T.T."/>
            <person name="Chang Q.C."/>
            <person name="Ding S.J."/>
            <person name="Wang X.J."/>
            <person name="Zhu J.G."/>
            <person name="Ruan X.D."/>
            <person name="Zhao L."/>
            <person name="Wei J.T."/>
            <person name="Ye R.Z."/>
            <person name="Que T.C."/>
            <person name="Du C.H."/>
            <person name="Zhou Y.H."/>
            <person name="Cheng J.X."/>
            <person name="Dai P.F."/>
            <person name="Guo W.B."/>
            <person name="Han X.H."/>
            <person name="Huang E.J."/>
            <person name="Li L.F."/>
            <person name="Wei W."/>
            <person name="Gao Y.C."/>
            <person name="Liu J.Z."/>
            <person name="Shao H.Z."/>
            <person name="Wang X."/>
            <person name="Wang C.C."/>
            <person name="Yang T.C."/>
            <person name="Huo Q.B."/>
            <person name="Li W."/>
            <person name="Chen H.Y."/>
            <person name="Chen S.E."/>
            <person name="Zhou L.G."/>
            <person name="Ni X.B."/>
            <person name="Tian J.H."/>
            <person name="Sheng Y."/>
            <person name="Liu T."/>
            <person name="Pan Y.S."/>
            <person name="Xia L.Y."/>
            <person name="Li J."/>
            <person name="Zhao F."/>
            <person name="Cao W.C."/>
        </authorList>
    </citation>
    <scope>NUCLEOTIDE SEQUENCE [LARGE SCALE GENOMIC DNA]</scope>
    <source>
        <strain evidence="2">HaeL-2018</strain>
    </source>
</reference>
<gene>
    <name evidence="2" type="ORF">HPB48_005697</name>
</gene>
<evidence type="ECO:0000313" key="2">
    <source>
        <dbReference type="EMBL" id="KAH9380651.1"/>
    </source>
</evidence>
<name>A0A9J6H014_HAELO</name>
<accession>A0A9J6H014</accession>
<feature type="compositionally biased region" description="Basic and acidic residues" evidence="1">
    <location>
        <begin position="72"/>
        <end position="90"/>
    </location>
</feature>
<protein>
    <submittedName>
        <fullName evidence="2">Uncharacterized protein</fullName>
    </submittedName>
</protein>
<proteinExistence type="predicted"/>
<dbReference type="VEuPathDB" id="VectorBase:HLOH_048100"/>
<keyword evidence="3" id="KW-1185">Reference proteome</keyword>
<dbReference type="Proteomes" id="UP000821853">
    <property type="component" value="Chromosome 8"/>
</dbReference>
<dbReference type="AlphaFoldDB" id="A0A9J6H014"/>
<comment type="caution">
    <text evidence="2">The sequence shown here is derived from an EMBL/GenBank/DDBJ whole genome shotgun (WGS) entry which is preliminary data.</text>
</comment>
<dbReference type="EMBL" id="JABSTR010000010">
    <property type="protein sequence ID" value="KAH9380651.1"/>
    <property type="molecule type" value="Genomic_DNA"/>
</dbReference>
<feature type="region of interest" description="Disordered" evidence="1">
    <location>
        <begin position="29"/>
        <end position="126"/>
    </location>
</feature>
<evidence type="ECO:0000256" key="1">
    <source>
        <dbReference type="SAM" id="MobiDB-lite"/>
    </source>
</evidence>
<evidence type="ECO:0000313" key="3">
    <source>
        <dbReference type="Proteomes" id="UP000821853"/>
    </source>
</evidence>
<sequence length="126" mass="14356">MSPEAEVQNICHKRLPECAGQNCERVCEQGRSRMKDRERSALRRAASQSGGEVSAGRRILAERKGSRGKTTHSRELGRNERRLWKREERGRRGRRRQRGVGKEERGEDVPGEAEYLADERGISGGR</sequence>
<organism evidence="2 3">
    <name type="scientific">Haemaphysalis longicornis</name>
    <name type="common">Bush tick</name>
    <dbReference type="NCBI Taxonomy" id="44386"/>
    <lineage>
        <taxon>Eukaryota</taxon>
        <taxon>Metazoa</taxon>
        <taxon>Ecdysozoa</taxon>
        <taxon>Arthropoda</taxon>
        <taxon>Chelicerata</taxon>
        <taxon>Arachnida</taxon>
        <taxon>Acari</taxon>
        <taxon>Parasitiformes</taxon>
        <taxon>Ixodida</taxon>
        <taxon>Ixodoidea</taxon>
        <taxon>Ixodidae</taxon>
        <taxon>Haemaphysalinae</taxon>
        <taxon>Haemaphysalis</taxon>
    </lineage>
</organism>
<feature type="compositionally biased region" description="Basic and acidic residues" evidence="1">
    <location>
        <begin position="117"/>
        <end position="126"/>
    </location>
</feature>
<feature type="compositionally biased region" description="Basic and acidic residues" evidence="1">
    <location>
        <begin position="29"/>
        <end position="41"/>
    </location>
</feature>